<dbReference type="GO" id="GO:0046716">
    <property type="term" value="P:muscle cell cellular homeostasis"/>
    <property type="evidence" value="ECO:0007669"/>
    <property type="project" value="UniProtKB-ARBA"/>
</dbReference>
<evidence type="ECO:0000313" key="14">
    <source>
        <dbReference type="Proteomes" id="UP000440578"/>
    </source>
</evidence>
<feature type="chain" id="PRO_5025462327" evidence="11">
    <location>
        <begin position="28"/>
        <end position="606"/>
    </location>
</feature>
<evidence type="ECO:0000256" key="6">
    <source>
        <dbReference type="ARBA" id="ARBA00022833"/>
    </source>
</evidence>
<evidence type="ECO:0000256" key="4">
    <source>
        <dbReference type="ARBA" id="ARBA00022723"/>
    </source>
</evidence>
<feature type="domain" description="ZZ-type" evidence="12">
    <location>
        <begin position="200"/>
        <end position="256"/>
    </location>
</feature>
<dbReference type="OrthoDB" id="10014385at2759"/>
<keyword evidence="7" id="KW-0106">Calcium</keyword>
<evidence type="ECO:0000256" key="10">
    <source>
        <dbReference type="SAM" id="MobiDB-lite"/>
    </source>
</evidence>
<keyword evidence="8" id="KW-0206">Cytoskeleton</keyword>
<dbReference type="GO" id="GO:0005737">
    <property type="term" value="C:cytoplasm"/>
    <property type="evidence" value="ECO:0007669"/>
    <property type="project" value="UniProtKB-SubCell"/>
</dbReference>
<proteinExistence type="predicted"/>
<dbReference type="InterPro" id="IPR000433">
    <property type="entry name" value="Znf_ZZ"/>
</dbReference>
<dbReference type="GO" id="GO:0008270">
    <property type="term" value="F:zinc ion binding"/>
    <property type="evidence" value="ECO:0007669"/>
    <property type="project" value="UniProtKB-KW"/>
</dbReference>
<dbReference type="PROSITE" id="PS50135">
    <property type="entry name" value="ZF_ZZ_2"/>
    <property type="match status" value="1"/>
</dbReference>
<feature type="signal peptide" evidence="11">
    <location>
        <begin position="1"/>
        <end position="27"/>
    </location>
</feature>
<evidence type="ECO:0000256" key="1">
    <source>
        <dbReference type="ARBA" id="ARBA00004245"/>
    </source>
</evidence>
<organism evidence="13 14">
    <name type="scientific">Amphibalanus amphitrite</name>
    <name type="common">Striped barnacle</name>
    <name type="synonym">Balanus amphitrite</name>
    <dbReference type="NCBI Taxonomy" id="1232801"/>
    <lineage>
        <taxon>Eukaryota</taxon>
        <taxon>Metazoa</taxon>
        <taxon>Ecdysozoa</taxon>
        <taxon>Arthropoda</taxon>
        <taxon>Crustacea</taxon>
        <taxon>Multicrustacea</taxon>
        <taxon>Cirripedia</taxon>
        <taxon>Thoracica</taxon>
        <taxon>Thoracicalcarea</taxon>
        <taxon>Balanomorpha</taxon>
        <taxon>Balanoidea</taxon>
        <taxon>Balanidae</taxon>
        <taxon>Amphibalaninae</taxon>
        <taxon>Amphibalanus</taxon>
    </lineage>
</organism>
<comment type="subcellular location">
    <subcellularLocation>
        <location evidence="2">Cell membrane</location>
        <location evidence="2">Sarcolemma</location>
        <topology evidence="2">Peripheral membrane protein</topology>
        <orientation evidence="2">Cytoplasmic side</orientation>
    </subcellularLocation>
    <subcellularLocation>
        <location evidence="1">Cytoplasm</location>
        <location evidence="1">Cytoskeleton</location>
    </subcellularLocation>
</comment>
<dbReference type="GO" id="GO:0050804">
    <property type="term" value="P:modulation of chemical synaptic transmission"/>
    <property type="evidence" value="ECO:0007669"/>
    <property type="project" value="UniProtKB-ARBA"/>
</dbReference>
<dbReference type="GO" id="GO:0099536">
    <property type="term" value="P:synaptic signaling"/>
    <property type="evidence" value="ECO:0007669"/>
    <property type="project" value="TreeGrafter"/>
</dbReference>
<dbReference type="InterPro" id="IPR015153">
    <property type="entry name" value="EF-hand_dom_typ1"/>
</dbReference>
<dbReference type="SUPFAM" id="SSF47473">
    <property type="entry name" value="EF-hand"/>
    <property type="match status" value="1"/>
</dbReference>
<dbReference type="Gene3D" id="3.30.60.90">
    <property type="match status" value="1"/>
</dbReference>
<name>A0A6A4VUU3_AMPAM</name>
<evidence type="ECO:0000256" key="9">
    <source>
        <dbReference type="PROSITE-ProRule" id="PRU00228"/>
    </source>
</evidence>
<evidence type="ECO:0000313" key="13">
    <source>
        <dbReference type="EMBL" id="KAF0295170.1"/>
    </source>
</evidence>
<dbReference type="InterPro" id="IPR015154">
    <property type="entry name" value="EF-hand_dom_typ2"/>
</dbReference>
<reference evidence="13 14" key="1">
    <citation type="submission" date="2019-07" db="EMBL/GenBank/DDBJ databases">
        <title>Draft genome assembly of a fouling barnacle, Amphibalanus amphitrite (Darwin, 1854): The first reference genome for Thecostraca.</title>
        <authorList>
            <person name="Kim W."/>
        </authorList>
    </citation>
    <scope>NUCLEOTIDE SEQUENCE [LARGE SCALE GENOMIC DNA]</scope>
    <source>
        <strain evidence="13">SNU_AA5</strain>
        <tissue evidence="13">Soma without cirri and trophi</tissue>
    </source>
</reference>
<dbReference type="GO" id="GO:0045202">
    <property type="term" value="C:synapse"/>
    <property type="evidence" value="ECO:0007669"/>
    <property type="project" value="GOC"/>
</dbReference>
<keyword evidence="14" id="KW-1185">Reference proteome</keyword>
<dbReference type="Pfam" id="PF09069">
    <property type="entry name" value="EF-hand_3"/>
    <property type="match status" value="1"/>
</dbReference>
<evidence type="ECO:0000256" key="8">
    <source>
        <dbReference type="ARBA" id="ARBA00023212"/>
    </source>
</evidence>
<dbReference type="SMART" id="SM00291">
    <property type="entry name" value="ZnF_ZZ"/>
    <property type="match status" value="1"/>
</dbReference>
<dbReference type="GO" id="GO:0016010">
    <property type="term" value="C:dystrophin-associated glycoprotein complex"/>
    <property type="evidence" value="ECO:0007669"/>
    <property type="project" value="UniProtKB-ARBA"/>
</dbReference>
<accession>A0A6A4VUU3</accession>
<dbReference type="InterPro" id="IPR011992">
    <property type="entry name" value="EF-hand-dom_pair"/>
</dbReference>
<dbReference type="Pfam" id="PF00569">
    <property type="entry name" value="ZZ"/>
    <property type="match status" value="1"/>
</dbReference>
<keyword evidence="5 9" id="KW-0863">Zinc-finger</keyword>
<dbReference type="PANTHER" id="PTHR12268:SF14">
    <property type="entry name" value="DYSTROPHIN-1"/>
    <property type="match status" value="1"/>
</dbReference>
<feature type="region of interest" description="Disordered" evidence="10">
    <location>
        <begin position="386"/>
        <end position="499"/>
    </location>
</feature>
<keyword evidence="11" id="KW-0732">Signal</keyword>
<dbReference type="EMBL" id="VIIS01001636">
    <property type="protein sequence ID" value="KAF0295170.1"/>
    <property type="molecule type" value="Genomic_DNA"/>
</dbReference>
<evidence type="ECO:0000256" key="11">
    <source>
        <dbReference type="SAM" id="SignalP"/>
    </source>
</evidence>
<keyword evidence="6" id="KW-0862">Zinc</keyword>
<dbReference type="PANTHER" id="PTHR12268">
    <property type="entry name" value="E3 UBIQUITIN-PROTEIN LIGASE KCMF1"/>
    <property type="match status" value="1"/>
</dbReference>
<evidence type="ECO:0000256" key="2">
    <source>
        <dbReference type="ARBA" id="ARBA00004278"/>
    </source>
</evidence>
<dbReference type="Pfam" id="PF09068">
    <property type="entry name" value="EF-hand_2"/>
    <property type="match status" value="1"/>
</dbReference>
<dbReference type="AlphaFoldDB" id="A0A6A4VUU3"/>
<dbReference type="PROSITE" id="PS01357">
    <property type="entry name" value="ZF_ZZ_1"/>
    <property type="match status" value="1"/>
</dbReference>
<evidence type="ECO:0000259" key="12">
    <source>
        <dbReference type="PROSITE" id="PS50135"/>
    </source>
</evidence>
<sequence>MAVKCRHLRHVLLLDTVTLADVKAAFAAHGLAAAGAGEALNCDRVAEVLETLLDVGDGCAQQRADPLLSAALTVLDRRRAGAITTVSLKLLLGLLCSGRLTERYRFMYAELADVGDVLPPAQLGRLLEVAAALAELLGEREAFGRHLIAGTVRSCFGRGGGAVGAGANSRDSLMVWLLREPQMLVWVSTLYRLVSAQAVVHSVSCGVCGVKPVVGLCYACLRCLNFYLCQECFFRGLTNRGHKQHHPLQEFCAQWNRRQKTQALFRTLWNKLSGKTGRKPATLPPAKVTVDSAQQTSMAAPVAGSEDPPSSSSSEDEEDEDLSSRTLLDGTVSCDPQLDSILGHLEMENGRLAGELRRLRHVLPPGERLPEAEQQEMHCQLQRLRSLVRRRRGGRRQNQPRTPSPPPRPAHMQSTPMPRFSQLSPIARVPGSPVDGALSPIHSGIEAPASVSPPLRRDGSRQEAADAPTDQHATLVPGDEHPAEPAAESGTASPEPLTFSAHLPDLTEYSLSDLADVTGLADPEEPAAPEPPLAPSAAVQDTEVTLAALRAELAPLERAVERGPELWPARALTGTVPLQTAGELLELLADLENLCLSVQGGVDGRV</sequence>
<feature type="compositionally biased region" description="Polar residues" evidence="10">
    <location>
        <begin position="412"/>
        <end position="424"/>
    </location>
</feature>
<dbReference type="InterPro" id="IPR050774">
    <property type="entry name" value="KCMF1/Dystrophin"/>
</dbReference>
<feature type="region of interest" description="Disordered" evidence="10">
    <location>
        <begin position="276"/>
        <end position="333"/>
    </location>
</feature>
<feature type="compositionally biased region" description="Basic residues" evidence="10">
    <location>
        <begin position="386"/>
        <end position="395"/>
    </location>
</feature>
<dbReference type="SUPFAM" id="SSF57850">
    <property type="entry name" value="RING/U-box"/>
    <property type="match status" value="1"/>
</dbReference>
<dbReference type="Proteomes" id="UP000440578">
    <property type="component" value="Unassembled WGS sequence"/>
</dbReference>
<feature type="compositionally biased region" description="Basic and acidic residues" evidence="10">
    <location>
        <begin position="455"/>
        <end position="464"/>
    </location>
</feature>
<comment type="caution">
    <text evidence="13">The sequence shown here is derived from an EMBL/GenBank/DDBJ whole genome shotgun (WGS) entry which is preliminary data.</text>
</comment>
<evidence type="ECO:0000256" key="5">
    <source>
        <dbReference type="ARBA" id="ARBA00022771"/>
    </source>
</evidence>
<gene>
    <name evidence="13" type="primary">Dys_1</name>
    <name evidence="13" type="ORF">FJT64_007301</name>
</gene>
<dbReference type="Gene3D" id="1.10.238.10">
    <property type="entry name" value="EF-hand"/>
    <property type="match status" value="2"/>
</dbReference>
<dbReference type="InterPro" id="IPR043145">
    <property type="entry name" value="Znf_ZZ_sf"/>
</dbReference>
<keyword evidence="3" id="KW-0963">Cytoplasm</keyword>
<keyword evidence="4" id="KW-0479">Metal-binding</keyword>
<evidence type="ECO:0000256" key="3">
    <source>
        <dbReference type="ARBA" id="ARBA00022490"/>
    </source>
</evidence>
<evidence type="ECO:0000256" key="7">
    <source>
        <dbReference type="ARBA" id="ARBA00022837"/>
    </source>
</evidence>
<protein>
    <submittedName>
        <fullName evidence="13">Dystrophin, isoform D</fullName>
    </submittedName>
</protein>